<dbReference type="Pfam" id="PF06995">
    <property type="entry name" value="Phage_P2_GpU"/>
    <property type="match status" value="1"/>
</dbReference>
<comment type="caution">
    <text evidence="1">The sequence shown here is derived from an EMBL/GenBank/DDBJ whole genome shotgun (WGS) entry which is preliminary data.</text>
</comment>
<evidence type="ECO:0000313" key="2">
    <source>
        <dbReference type="Proteomes" id="UP001231941"/>
    </source>
</evidence>
<dbReference type="InterPro" id="IPR009734">
    <property type="entry name" value="Myoviridae_GpU"/>
</dbReference>
<gene>
    <name evidence="1" type="ORF">Q5Y73_23865</name>
</gene>
<organism evidence="1 2">
    <name type="scientific">Chengkuizengella axinellae</name>
    <dbReference type="NCBI Taxonomy" id="3064388"/>
    <lineage>
        <taxon>Bacteria</taxon>
        <taxon>Bacillati</taxon>
        <taxon>Bacillota</taxon>
        <taxon>Bacilli</taxon>
        <taxon>Bacillales</taxon>
        <taxon>Paenibacillaceae</taxon>
        <taxon>Chengkuizengella</taxon>
    </lineage>
</organism>
<name>A0ABT9J698_9BACL</name>
<dbReference type="EMBL" id="JAVAMP010000026">
    <property type="protein sequence ID" value="MDP5277137.1"/>
    <property type="molecule type" value="Genomic_DNA"/>
</dbReference>
<protein>
    <submittedName>
        <fullName evidence="1">Phage tail protein</fullName>
    </submittedName>
</protein>
<sequence length="129" mass="14692">MIGTFGDVVFEVSDQHVRTFQDFTRNTQARWAEHNIIGDYPKPEFIGPGRDSITFKMRFDVSHGMNPRDEMTKLLVMCKNGQAETLIIGELPMGAFKWVIDSVSQVWKHTDNQGNVLVGTVDVTLKEYI</sequence>
<accession>A0ABT9J698</accession>
<reference evidence="1 2" key="1">
    <citation type="submission" date="2023-08" db="EMBL/GenBank/DDBJ databases">
        <authorList>
            <person name="Park J.-S."/>
        </authorList>
    </citation>
    <scope>NUCLEOTIDE SEQUENCE [LARGE SCALE GENOMIC DNA]</scope>
    <source>
        <strain evidence="1 2">2205SS18-9</strain>
    </source>
</reference>
<dbReference type="RefSeq" id="WP_305994438.1">
    <property type="nucleotide sequence ID" value="NZ_JAVAMP010000026.1"/>
</dbReference>
<keyword evidence="2" id="KW-1185">Reference proteome</keyword>
<proteinExistence type="predicted"/>
<evidence type="ECO:0000313" key="1">
    <source>
        <dbReference type="EMBL" id="MDP5277137.1"/>
    </source>
</evidence>
<dbReference type="Proteomes" id="UP001231941">
    <property type="component" value="Unassembled WGS sequence"/>
</dbReference>